<evidence type="ECO:0000313" key="1">
    <source>
        <dbReference type="EMBL" id="BAA95776.1"/>
    </source>
</evidence>
<evidence type="ECO:0008006" key="2">
    <source>
        <dbReference type="Google" id="ProtNLM"/>
    </source>
</evidence>
<accession>Q9LRZ1</accession>
<proteinExistence type="predicted"/>
<dbReference type="InterPro" id="IPR036047">
    <property type="entry name" value="F-box-like_dom_sf"/>
</dbReference>
<dbReference type="SUPFAM" id="SSF81383">
    <property type="entry name" value="F-box domain"/>
    <property type="match status" value="1"/>
</dbReference>
<name>Q9LRZ1_ARATH</name>
<dbReference type="AlphaFoldDB" id="Q9LRZ1"/>
<reference evidence="1" key="1">
    <citation type="journal article" date="2000" name="DNA Res.">
        <title>Structural analysis of Arabidopsis thaliana chromosome 3. I. Sequence features of the regions of 4,504,864 bp covered by sixty P1 and TAC clones.</title>
        <authorList>
            <person name="Sato S."/>
            <person name="Nakamura Y."/>
            <person name="Kaneko T."/>
            <person name="Katoh T."/>
            <person name="Asamizu E."/>
            <person name="Tabata S."/>
        </authorList>
    </citation>
    <scope>NUCLEOTIDE SEQUENCE [LARGE SCALE GENOMIC DNA]</scope>
</reference>
<organism evidence="1">
    <name type="scientific">Arabidopsis thaliana</name>
    <name type="common">Mouse-ear cress</name>
    <dbReference type="NCBI Taxonomy" id="3702"/>
    <lineage>
        <taxon>Eukaryota</taxon>
        <taxon>Viridiplantae</taxon>
        <taxon>Streptophyta</taxon>
        <taxon>Embryophyta</taxon>
        <taxon>Tracheophyta</taxon>
        <taxon>Spermatophyta</taxon>
        <taxon>Magnoliopsida</taxon>
        <taxon>eudicotyledons</taxon>
        <taxon>Gunneridae</taxon>
        <taxon>Pentapetalae</taxon>
        <taxon>rosids</taxon>
        <taxon>malvids</taxon>
        <taxon>Brassicales</taxon>
        <taxon>Brassicaceae</taxon>
        <taxon>Camelineae</taxon>
        <taxon>Arabidopsis</taxon>
    </lineage>
</organism>
<dbReference type="EMBL" id="AB028608">
    <property type="protein sequence ID" value="BAA95776.1"/>
    <property type="molecule type" value="Genomic_DNA"/>
</dbReference>
<sequence length="34" mass="3860">MRDSTMAMSDLPRDLEEEVLSRVPLASLRAVRTN</sequence>
<reference key="2">
    <citation type="journal article" date="2000" name="Nature">
        <title>Sequence and analysis of chromosome 3 of the plant Arabidopsis thaliana.</title>
        <authorList>
            <consortium name="European Union Chromosome 3 Arabidopsis Sequencing Consortium"/>
            <consortium name="Institute for Genomic Research"/>
            <consortium name="Kazusa DNA Research Institute"/>
            <person name="Salanoubat M."/>
            <person name="Lemcke K."/>
            <person name="Rieger M."/>
            <person name="Ansorge W."/>
            <person name="Unseld M."/>
            <person name="Fartmann B."/>
            <person name="Valle G."/>
            <person name="Blocker H."/>
            <person name="Perez-Alonso M."/>
            <person name="Obermaier B."/>
            <person name="Delseny M."/>
            <person name="Boutry M."/>
            <person name="Grivell L.A."/>
            <person name="Mache R."/>
            <person name="Puigdomenech P."/>
            <person name="De Simone V."/>
            <person name="Choisne N."/>
            <person name="Artiguenave F."/>
            <person name="Robert C."/>
            <person name="Brottier P."/>
            <person name="Wincker P."/>
            <person name="Cattolico L."/>
            <person name="Weissenbach J."/>
            <person name="Saurin W."/>
            <person name="Quetier F."/>
            <person name="Schafer M."/>
            <person name="Muller-Auer S."/>
            <person name="Gabel C."/>
            <person name="Fuchs M."/>
            <person name="Benes V."/>
            <person name="Wurmbach E."/>
            <person name="Drzonek H."/>
            <person name="Erfle H."/>
            <person name="Jordan N."/>
            <person name="Bangert S."/>
            <person name="Wiedelmann R."/>
            <person name="Kranz H."/>
            <person name="Voss H."/>
            <person name="Holland R."/>
            <person name="Brandt P."/>
            <person name="Nyakatura G."/>
            <person name="Vezzi A."/>
            <person name="D'Angelo M."/>
            <person name="Pallavicini A."/>
            <person name="Toppo S."/>
            <person name="Simionati B."/>
            <person name="Conrad A."/>
            <person name="Hornischer K."/>
            <person name="Kauer G."/>
            <person name="Lohnert T.H."/>
            <person name="Nordsiek G."/>
            <person name="Reichelt J."/>
            <person name="Scharfe M."/>
            <person name="Schon O."/>
            <person name="Bargues M."/>
            <person name="Terol J."/>
            <person name="Climent J."/>
            <person name="Navarro P."/>
            <person name="Collado C."/>
            <person name="Perez-Perez A."/>
            <person name="Ottenwalder B."/>
            <person name="Duchemin D."/>
            <person name="Cooke R."/>
            <person name="Laudie M."/>
            <person name="Berger-Llauro C."/>
            <person name="Purnelle B."/>
            <person name="Masuy D."/>
            <person name="de Haan M."/>
            <person name="Maarse A.C."/>
            <person name="Alcaraz J.P."/>
            <person name="Cottet A."/>
            <person name="Casacuberta E."/>
            <person name="Monfort A."/>
            <person name="Argiriou A."/>
            <person name="flores M."/>
            <person name="Liguori R."/>
            <person name="Vitale D."/>
            <person name="Mannhaupt G."/>
            <person name="Haase D."/>
            <person name="Schoof H."/>
            <person name="Rudd S."/>
            <person name="Zaccaria P."/>
            <person name="Mewes H.W."/>
            <person name="Mayer K.F."/>
            <person name="Kaul S."/>
            <person name="Town C.D."/>
            <person name="Koo H.L."/>
            <person name="Tallon L.J."/>
            <person name="Jenkins J."/>
            <person name="Rooney T."/>
            <person name="Rizzo M."/>
            <person name="Walts A."/>
            <person name="Utterback T."/>
            <person name="Fujii C.Y."/>
            <person name="Shea T.P."/>
            <person name="Creasy T.H."/>
            <person name="Haas B."/>
            <person name="Maiti R."/>
            <person name="Wu D."/>
            <person name="Peterson J."/>
            <person name="Van Aken S."/>
            <person name="Pai G."/>
            <person name="Militscher J."/>
            <person name="Sellers P."/>
            <person name="Gill J.E."/>
            <person name="Feldblyum T.V."/>
            <person name="Preuss D."/>
            <person name="Lin X."/>
            <person name="Nierman W.C."/>
            <person name="Salzberg S.L."/>
            <person name="White O."/>
            <person name="Venter J.C."/>
            <person name="Fraser C.M."/>
            <person name="Kaneko T."/>
            <person name="Nakamura Y."/>
            <person name="Sato S."/>
            <person name="Kato T."/>
            <person name="Asamizu E."/>
            <person name="Sasamoto S."/>
            <person name="Kimura T."/>
            <person name="Idesawa K."/>
            <person name="Kawashima K."/>
            <person name="Kishida Y."/>
            <person name="Kiyokawa C."/>
            <person name="Kohara M."/>
            <person name="Matsumoto M."/>
            <person name="Matsuno A."/>
            <person name="Muraki A."/>
            <person name="Nakayama S."/>
            <person name="Nakazaki N."/>
            <person name="Shinpo S."/>
            <person name="Takeuchi C."/>
            <person name="Wada T."/>
            <person name="Watanabe A."/>
            <person name="Yamada M."/>
            <person name="Yasuda M."/>
            <person name="Tabata S."/>
        </authorList>
    </citation>
    <scope>NUCLEOTIDE SEQUENCE [LARGE SCALE GENOMIC DNA]</scope>
    <source>
        <strain>cv. Columbia</strain>
    </source>
</reference>
<protein>
    <recommendedName>
        <fullName evidence="2">F-box domain-containing protein</fullName>
    </recommendedName>
</protein>